<dbReference type="AlphaFoldDB" id="A0A7W4NRL0"/>
<comment type="caution">
    <text evidence="2">The sequence shown here is derived from an EMBL/GenBank/DDBJ whole genome shotgun (WGS) entry which is preliminary data.</text>
</comment>
<dbReference type="Proteomes" id="UP000589085">
    <property type="component" value="Unassembled WGS sequence"/>
</dbReference>
<name>A0A7W4NRL0_9PROT</name>
<dbReference type="Pfam" id="PF09998">
    <property type="entry name" value="DUF2239"/>
    <property type="match status" value="1"/>
</dbReference>
<proteinExistence type="predicted"/>
<dbReference type="InterPro" id="IPR018715">
    <property type="entry name" value="DUF2239"/>
</dbReference>
<protein>
    <submittedName>
        <fullName evidence="2">DUF2239 family protein</fullName>
    </submittedName>
</protein>
<dbReference type="EMBL" id="JABEQJ010000009">
    <property type="protein sequence ID" value="MBB2160290.1"/>
    <property type="molecule type" value="Genomic_DNA"/>
</dbReference>
<gene>
    <name evidence="2" type="ORF">HLH48_08895</name>
</gene>
<evidence type="ECO:0000313" key="3">
    <source>
        <dbReference type="Proteomes" id="UP000589085"/>
    </source>
</evidence>
<evidence type="ECO:0000313" key="2">
    <source>
        <dbReference type="EMBL" id="MBB2160290.1"/>
    </source>
</evidence>
<organism evidence="2 3">
    <name type="scientific">Gluconacetobacter sacchari</name>
    <dbReference type="NCBI Taxonomy" id="92759"/>
    <lineage>
        <taxon>Bacteria</taxon>
        <taxon>Pseudomonadati</taxon>
        <taxon>Pseudomonadota</taxon>
        <taxon>Alphaproteobacteria</taxon>
        <taxon>Acetobacterales</taxon>
        <taxon>Acetobacteraceae</taxon>
        <taxon>Gluconacetobacter</taxon>
    </lineage>
</organism>
<evidence type="ECO:0000256" key="1">
    <source>
        <dbReference type="SAM" id="MobiDB-lite"/>
    </source>
</evidence>
<dbReference type="RefSeq" id="WP_182997141.1">
    <property type="nucleotide sequence ID" value="NZ_JABEQJ010000009.1"/>
</dbReference>
<sequence>MSDYLSKPCTAFTGTRKLAGGALIDVALAVKEVDPAMVGDAVLVFDDATGGVVDLDLRGSTADIVARLTIQGKAVAHAGKARRQPTGDVSHTGRGRPKLGVVAREVTLLPRHWEWLAAQPGGASQMLRRLVDQARRSDGGQTGIRDARERTYRFLSALAGNLPGFEEATRALFSGDDSAFAGHMRDWPADVKAHALMLARPLPAQKTGS</sequence>
<feature type="region of interest" description="Disordered" evidence="1">
    <location>
        <begin position="77"/>
        <end position="96"/>
    </location>
</feature>
<reference evidence="2 3" key="1">
    <citation type="submission" date="2020-04" db="EMBL/GenBank/DDBJ databases">
        <title>Description of novel Gluconacetobacter.</title>
        <authorList>
            <person name="Sombolestani A."/>
        </authorList>
    </citation>
    <scope>NUCLEOTIDE SEQUENCE [LARGE SCALE GENOMIC DNA]</scope>
    <source>
        <strain evidence="2 3">LMG 19747</strain>
    </source>
</reference>
<accession>A0A7W4NRL0</accession>